<evidence type="ECO:0000313" key="4">
    <source>
        <dbReference type="Proteomes" id="UP000215289"/>
    </source>
</evidence>
<comment type="caution">
    <text evidence="3">The sequence shown here is derived from an EMBL/GenBank/DDBJ whole genome shotgun (WGS) entry which is preliminary data.</text>
</comment>
<feature type="transmembrane region" description="Helical" evidence="2">
    <location>
        <begin position="126"/>
        <end position="148"/>
    </location>
</feature>
<dbReference type="AlphaFoldDB" id="A0A3R7JB23"/>
<organism evidence="3 4">
    <name type="scientific">Aspergillus turcosus</name>
    <dbReference type="NCBI Taxonomy" id="1245748"/>
    <lineage>
        <taxon>Eukaryota</taxon>
        <taxon>Fungi</taxon>
        <taxon>Dikarya</taxon>
        <taxon>Ascomycota</taxon>
        <taxon>Pezizomycotina</taxon>
        <taxon>Eurotiomycetes</taxon>
        <taxon>Eurotiomycetidae</taxon>
        <taxon>Eurotiales</taxon>
        <taxon>Aspergillaceae</taxon>
        <taxon>Aspergillus</taxon>
        <taxon>Aspergillus subgen. Fumigati</taxon>
    </lineage>
</organism>
<keyword evidence="2" id="KW-0472">Membrane</keyword>
<dbReference type="Proteomes" id="UP000215289">
    <property type="component" value="Unassembled WGS sequence"/>
</dbReference>
<proteinExistence type="predicted"/>
<protein>
    <submittedName>
        <fullName evidence="3">Uncharacterized protein</fullName>
    </submittedName>
</protein>
<evidence type="ECO:0000313" key="3">
    <source>
        <dbReference type="EMBL" id="RLL93255.1"/>
    </source>
</evidence>
<keyword evidence="2" id="KW-1133">Transmembrane helix</keyword>
<feature type="transmembrane region" description="Helical" evidence="2">
    <location>
        <begin position="191"/>
        <end position="209"/>
    </location>
</feature>
<feature type="region of interest" description="Disordered" evidence="1">
    <location>
        <begin position="1"/>
        <end position="43"/>
    </location>
</feature>
<keyword evidence="2" id="KW-0812">Transmembrane</keyword>
<feature type="region of interest" description="Disordered" evidence="1">
    <location>
        <begin position="757"/>
        <end position="782"/>
    </location>
</feature>
<evidence type="ECO:0000256" key="1">
    <source>
        <dbReference type="SAM" id="MobiDB-lite"/>
    </source>
</evidence>
<name>A0A3R7JB23_9EURO</name>
<sequence length="782" mass="85730">MPGLVETPATNSATSAPGERYSVDAGSSNRQDAKSDDKHKPPKTVPLQRSVYIVFLTLLYGAAALYAWVIICILTYRPIGANSYGPDELDRILSGPHLGSTTVPEYLDTLFAKSERYLRAARTVQALVSVVTIPLTSAVCSQAAVVYIQRKRGDKRPTLRQSMALADKGWTDLVLLKNLIFGGWNKYRSSLLLFALFLHLLGEFIVYFAPPDPTAHLLSFFTGAAISPVQQIFLSYKTIKRVGFPVSLTQITDFTDLFPDSGPDIGLDATKLRATLASTVNTVVQPRLWSSANGTVSIDDKTWYTYSAMQTKSQNTLANISTIADPFWAELPTSTNTGLLRQFAPRINSTAIWENNSAAILPEDCNSLSDAFYLHYQYGQDNDAPFQYDIEICMPGNMSESPWKNQLSRQDFSEELYFKMNFSGDGGGLNYLPRPGTYSRKLTLHTTTGYFELPNYANGQAPGPFIDESPFGRSPRNFTPRDLDSDTAWTTLNATLNVMNAGNKGPLLYIAMALFGEGSFADVQHTVLAAYANSGISYGGCIDIIPFVQLLDDPNSSFKASPGNPCLTGSGLTGNTTRDRVYDDDTMHAIVAGYFFLFSGDPTYGPTSERVQNAFASAAFLANDMFMTNNYHQQRIGISYDMGADVQIPHISRAGIIFVSVLLGLDLACLLALSLYSAWIPRWTGTLDSFAMLRIGASISGKVPLLATTHVERIKTLDETPGWMGNSSDGEIGELCLGGERPLKKTRRYRSYDTDHAAQAMTRKHSGPIRREGYSLAPGESA</sequence>
<feature type="transmembrane region" description="Helical" evidence="2">
    <location>
        <begin position="215"/>
        <end position="234"/>
    </location>
</feature>
<dbReference type="OrthoDB" id="5381672at2759"/>
<dbReference type="EMBL" id="NIDN02000355">
    <property type="protein sequence ID" value="RLL93255.1"/>
    <property type="molecule type" value="Genomic_DNA"/>
</dbReference>
<reference evidence="3 4" key="1">
    <citation type="submission" date="2018-08" db="EMBL/GenBank/DDBJ databases">
        <title>Draft genome sequences of two Aspergillus turcosus clinical strains isolated from bronchoalveolar lavage fluid: one azole-susceptible and the other azole-resistant.</title>
        <authorList>
            <person name="Parent-Michaud M."/>
            <person name="Dufresne P.J."/>
            <person name="Fournier E."/>
            <person name="Martineau C."/>
            <person name="Moreira S."/>
            <person name="Perkins V."/>
            <person name="De Repentigny L."/>
            <person name="Dufresne S.F."/>
        </authorList>
    </citation>
    <scope>NUCLEOTIDE SEQUENCE [LARGE SCALE GENOMIC DNA]</scope>
    <source>
        <strain evidence="3">HMR AF 1038</strain>
    </source>
</reference>
<feature type="transmembrane region" description="Helical" evidence="2">
    <location>
        <begin position="51"/>
        <end position="76"/>
    </location>
</feature>
<keyword evidence="4" id="KW-1185">Reference proteome</keyword>
<evidence type="ECO:0000256" key="2">
    <source>
        <dbReference type="SAM" id="Phobius"/>
    </source>
</evidence>
<gene>
    <name evidence="3" type="ORF">CFD26_101534</name>
</gene>
<accession>A0A3R7JB23</accession>